<dbReference type="InterPro" id="IPR011047">
    <property type="entry name" value="Quinoprotein_ADH-like_sf"/>
</dbReference>
<evidence type="ECO:0000313" key="1">
    <source>
        <dbReference type="EMBL" id="WZU64987.1"/>
    </source>
</evidence>
<organism evidence="1 2">
    <name type="scientific">Yoonia algicola</name>
    <dbReference type="NCBI Taxonomy" id="3137368"/>
    <lineage>
        <taxon>Bacteria</taxon>
        <taxon>Pseudomonadati</taxon>
        <taxon>Pseudomonadota</taxon>
        <taxon>Alphaproteobacteria</taxon>
        <taxon>Rhodobacterales</taxon>
        <taxon>Paracoccaceae</taxon>
        <taxon>Yoonia</taxon>
    </lineage>
</organism>
<evidence type="ECO:0000313" key="2">
    <source>
        <dbReference type="Proteomes" id="UP001451782"/>
    </source>
</evidence>
<dbReference type="EMBL" id="CP151762">
    <property type="protein sequence ID" value="WZU64987.1"/>
    <property type="molecule type" value="Genomic_DNA"/>
</dbReference>
<accession>A0AAN0M939</accession>
<proteinExistence type="predicted"/>
<dbReference type="Gene3D" id="2.130.10.10">
    <property type="entry name" value="YVTN repeat-like/Quinoprotein amine dehydrogenase"/>
    <property type="match status" value="1"/>
</dbReference>
<gene>
    <name evidence="1" type="ORF">AABB28_06880</name>
</gene>
<dbReference type="SUPFAM" id="SSF50998">
    <property type="entry name" value="Quinoprotein alcohol dehydrogenase-like"/>
    <property type="match status" value="1"/>
</dbReference>
<dbReference type="AlphaFoldDB" id="A0AAN0M939"/>
<keyword evidence="2" id="KW-1185">Reference proteome</keyword>
<dbReference type="InterPro" id="IPR015943">
    <property type="entry name" value="WD40/YVTN_repeat-like_dom_sf"/>
</dbReference>
<sequence length="52" mass="5399">MTSSDGQIRQFDPASGAPLEQLVLRGGAASGPVVAGQTLYVLSKDGQLHAFR</sequence>
<dbReference type="RefSeq" id="WP_342071340.1">
    <property type="nucleotide sequence ID" value="NZ_CP151762.1"/>
</dbReference>
<dbReference type="KEGG" id="yag:AABB28_06880"/>
<reference evidence="1 2" key="1">
    <citation type="submission" date="2024-04" db="EMBL/GenBank/DDBJ databases">
        <title>Phylogenomic analyses of a clade within the roseobacter group suggest taxonomic reassignments of species of the genera Aestuariivita, Citreicella, Loktanella, Nautella, Pelagibaca, Ruegeria, Thalassobius, Thiobacimonas and Tropicibacter, and the proposal o.</title>
        <authorList>
            <person name="Jeon C.O."/>
        </authorList>
    </citation>
    <scope>NUCLEOTIDE SEQUENCE [LARGE SCALE GENOMIC DNA]</scope>
    <source>
        <strain evidence="1 2">G8-12</strain>
    </source>
</reference>
<name>A0AAN0M939_9RHOB</name>
<protein>
    <submittedName>
        <fullName evidence="1">PQQ-binding-like beta-propeller repeat protein</fullName>
    </submittedName>
</protein>
<dbReference type="Proteomes" id="UP001451782">
    <property type="component" value="Chromosome"/>
</dbReference>